<dbReference type="Proteomes" id="UP001056981">
    <property type="component" value="Chromosome"/>
</dbReference>
<organism evidence="2 3">
    <name type="scientific">Treponema denticola</name>
    <dbReference type="NCBI Taxonomy" id="158"/>
    <lineage>
        <taxon>Bacteria</taxon>
        <taxon>Pseudomonadati</taxon>
        <taxon>Spirochaetota</taxon>
        <taxon>Spirochaetia</taxon>
        <taxon>Spirochaetales</taxon>
        <taxon>Treponemataceae</taxon>
        <taxon>Treponema</taxon>
    </lineage>
</organism>
<dbReference type="SUPFAM" id="SSF52058">
    <property type="entry name" value="L domain-like"/>
    <property type="match status" value="1"/>
</dbReference>
<dbReference type="AlphaFoldDB" id="A0A9Q9EWB7"/>
<accession>A0A9Q9EWB7</accession>
<dbReference type="PANTHER" id="PTHR45661">
    <property type="entry name" value="SURFACE ANTIGEN"/>
    <property type="match status" value="1"/>
</dbReference>
<evidence type="ECO:0000313" key="3">
    <source>
        <dbReference type="Proteomes" id="UP001056981"/>
    </source>
</evidence>
<evidence type="ECO:0000313" key="2">
    <source>
        <dbReference type="EMBL" id="UTC99463.1"/>
    </source>
</evidence>
<dbReference type="PANTHER" id="PTHR45661:SF3">
    <property type="entry name" value="IG-LIKE DOMAIN-CONTAINING PROTEIN"/>
    <property type="match status" value="1"/>
</dbReference>
<dbReference type="EMBL" id="CP051635">
    <property type="protein sequence ID" value="UTC99463.1"/>
    <property type="molecule type" value="Genomic_DNA"/>
</dbReference>
<name>A0A9Q9EWB7_TREDN</name>
<proteinExistence type="predicted"/>
<dbReference type="Pfam" id="PF13306">
    <property type="entry name" value="LRR_5"/>
    <property type="match status" value="2"/>
</dbReference>
<dbReference type="RefSeq" id="WP_253716668.1">
    <property type="nucleotide sequence ID" value="NZ_CP051522.1"/>
</dbReference>
<reference evidence="2" key="1">
    <citation type="submission" date="2020-04" db="EMBL/GenBank/DDBJ databases">
        <title>Comparative genomics of oral phylogroup-2 Treponema strains.</title>
        <authorList>
            <person name="Zeng H."/>
            <person name="Chan Y.K."/>
            <person name="Watt R.M."/>
        </authorList>
    </citation>
    <scope>NUCLEOTIDE SEQUENCE</scope>
    <source>
        <strain evidence="2">OMZ 905</strain>
    </source>
</reference>
<dbReference type="InterPro" id="IPR032675">
    <property type="entry name" value="LRR_dom_sf"/>
</dbReference>
<gene>
    <name evidence="2" type="ORF">E4N86_01590</name>
</gene>
<feature type="chain" id="PRO_5040227464" evidence="1">
    <location>
        <begin position="24"/>
        <end position="262"/>
    </location>
</feature>
<dbReference type="InterPro" id="IPR053139">
    <property type="entry name" value="Surface_bspA-like"/>
</dbReference>
<feature type="signal peptide" evidence="1">
    <location>
        <begin position="1"/>
        <end position="23"/>
    </location>
</feature>
<sequence>MKKSNEKRRVKLFTLWAALILLAASLFTGCPQKPKSKPTSESNSIPLEKLKIEGTVLKGYTGEKPAGILNVPGSITEIDQYAFFECTGITEVHLPESLTKIGTYAFKDCEGMRKLVLGKNLTHIGYGAFADCKNLEGKLEFPSDLAEIGASAFSGCFKLSALDFSKCTKPLTIGNYAFQSCEMTGTVQFPASLASLGEGAFWNCNKVECFDFYLCSSPPLTAIGSDAFGGTTTGRFKVKTGTGIKELLTGSGVPAGKIDETP</sequence>
<dbReference type="InterPro" id="IPR026906">
    <property type="entry name" value="LRR_5"/>
</dbReference>
<evidence type="ECO:0000256" key="1">
    <source>
        <dbReference type="SAM" id="SignalP"/>
    </source>
</evidence>
<protein>
    <submittedName>
        <fullName evidence="2">Leucine-rich repeat domain-containing protein</fullName>
    </submittedName>
</protein>
<dbReference type="Gene3D" id="3.80.10.10">
    <property type="entry name" value="Ribonuclease Inhibitor"/>
    <property type="match status" value="1"/>
</dbReference>
<dbReference type="PROSITE" id="PS51257">
    <property type="entry name" value="PROKAR_LIPOPROTEIN"/>
    <property type="match status" value="1"/>
</dbReference>
<keyword evidence="1" id="KW-0732">Signal</keyword>